<dbReference type="EMBL" id="CM029040">
    <property type="protein sequence ID" value="KAG2635630.1"/>
    <property type="molecule type" value="Genomic_DNA"/>
</dbReference>
<feature type="domain" description="No apical meristem-associated C-terminal" evidence="2">
    <location>
        <begin position="16"/>
        <end position="131"/>
    </location>
</feature>
<accession>A0A8T0VK88</accession>
<dbReference type="Proteomes" id="UP000823388">
    <property type="component" value="Chromosome 2N"/>
</dbReference>
<dbReference type="AlphaFoldDB" id="A0A8T0VK88"/>
<protein>
    <recommendedName>
        <fullName evidence="2">No apical meristem-associated C-terminal domain-containing protein</fullName>
    </recommendedName>
</protein>
<dbReference type="Pfam" id="PF14303">
    <property type="entry name" value="NAM-associated"/>
    <property type="match status" value="1"/>
</dbReference>
<keyword evidence="4" id="KW-1185">Reference proteome</keyword>
<name>A0A8T0VK88_PANVG</name>
<evidence type="ECO:0000313" key="4">
    <source>
        <dbReference type="Proteomes" id="UP000823388"/>
    </source>
</evidence>
<dbReference type="InterPro" id="IPR029466">
    <property type="entry name" value="NAM-associated_C"/>
</dbReference>
<comment type="caution">
    <text evidence="3">The sequence shown here is derived from an EMBL/GenBank/DDBJ whole genome shotgun (WGS) entry which is preliminary data.</text>
</comment>
<dbReference type="PANTHER" id="PTHR45224:SF12">
    <property type="entry name" value="NO APICAL MERISTEM-ASSOCIATED C-TERMINAL DOMAIN-CONTAINING PROTEIN"/>
    <property type="match status" value="1"/>
</dbReference>
<proteinExistence type="predicted"/>
<evidence type="ECO:0000256" key="1">
    <source>
        <dbReference type="SAM" id="MobiDB-lite"/>
    </source>
</evidence>
<feature type="region of interest" description="Disordered" evidence="1">
    <location>
        <begin position="40"/>
        <end position="94"/>
    </location>
</feature>
<reference evidence="3" key="1">
    <citation type="submission" date="2020-05" db="EMBL/GenBank/DDBJ databases">
        <title>WGS assembly of Panicum virgatum.</title>
        <authorList>
            <person name="Lovell J.T."/>
            <person name="Jenkins J."/>
            <person name="Shu S."/>
            <person name="Juenger T.E."/>
            <person name="Schmutz J."/>
        </authorList>
    </citation>
    <scope>NUCLEOTIDE SEQUENCE</scope>
    <source>
        <strain evidence="3">AP13</strain>
    </source>
</reference>
<evidence type="ECO:0000313" key="3">
    <source>
        <dbReference type="EMBL" id="KAG2635630.1"/>
    </source>
</evidence>
<sequence length="195" mass="22449">MDKAMAFYEADFEDGQFKLMACWKVLRDQPKWRAYNEDLNSTNKRKNSETETVDLTSSTDVVNDLPRPGGCKKAKEERSGKGQGKASSSTMDEIDKLREVQAKSKEDRIEVLERHQRIVADKKESARLKHLAAQENKEAKLLEREGKMHDKESKLLETYKTLLTLDTSLMPEDLKAEHMIALKSMREKNFSNRAL</sequence>
<dbReference type="PANTHER" id="PTHR45224">
    <property type="entry name" value="OS01G0527900 PROTEIN-RELATED"/>
    <property type="match status" value="1"/>
</dbReference>
<evidence type="ECO:0000259" key="2">
    <source>
        <dbReference type="Pfam" id="PF14303"/>
    </source>
</evidence>
<organism evidence="3 4">
    <name type="scientific">Panicum virgatum</name>
    <name type="common">Blackwell switchgrass</name>
    <dbReference type="NCBI Taxonomy" id="38727"/>
    <lineage>
        <taxon>Eukaryota</taxon>
        <taxon>Viridiplantae</taxon>
        <taxon>Streptophyta</taxon>
        <taxon>Embryophyta</taxon>
        <taxon>Tracheophyta</taxon>
        <taxon>Spermatophyta</taxon>
        <taxon>Magnoliopsida</taxon>
        <taxon>Liliopsida</taxon>
        <taxon>Poales</taxon>
        <taxon>Poaceae</taxon>
        <taxon>PACMAD clade</taxon>
        <taxon>Panicoideae</taxon>
        <taxon>Panicodae</taxon>
        <taxon>Paniceae</taxon>
        <taxon>Panicinae</taxon>
        <taxon>Panicum</taxon>
        <taxon>Panicum sect. Hiantes</taxon>
    </lineage>
</organism>
<gene>
    <name evidence="3" type="ORF">PVAP13_2NG399500</name>
</gene>